<keyword evidence="2" id="KW-1185">Reference proteome</keyword>
<dbReference type="STRING" id="1297617.IB211_03071c"/>
<dbReference type="EMBL" id="CP011307">
    <property type="protein sequence ID" value="ALP95462.1"/>
    <property type="molecule type" value="Genomic_DNA"/>
</dbReference>
<dbReference type="AlphaFoldDB" id="A0A0S2W7Z4"/>
<accession>A0A0S2W7Z4</accession>
<dbReference type="KEGG" id="ibu:IB211_03071c"/>
<organism evidence="1 2">
    <name type="scientific">Intestinimonas butyriciproducens</name>
    <dbReference type="NCBI Taxonomy" id="1297617"/>
    <lineage>
        <taxon>Bacteria</taxon>
        <taxon>Bacillati</taxon>
        <taxon>Bacillota</taxon>
        <taxon>Clostridia</taxon>
        <taxon>Eubacteriales</taxon>
        <taxon>Intestinimonas</taxon>
    </lineage>
</organism>
<proteinExistence type="predicted"/>
<dbReference type="Proteomes" id="UP000064844">
    <property type="component" value="Chromosome"/>
</dbReference>
<sequence>MTKNAPIDDKINERTVRRCKEPLGGPAHSLYPAVFTHAKEAGARKSSPAKIGKGTGFGCEADLLHKNTSLKMVGVILHPKTGKSNPQLFTPL</sequence>
<reference evidence="2" key="2">
    <citation type="submission" date="2015-04" db="EMBL/GenBank/DDBJ databases">
        <title>A butyrogenic pathway from the amino acid lysine in a human gut commensal.</title>
        <authorList>
            <person name="de Vos W.M."/>
            <person name="Bui N.T.P."/>
            <person name="Plugge C.M."/>
            <person name="Ritari J."/>
        </authorList>
    </citation>
    <scope>NUCLEOTIDE SEQUENCE [LARGE SCALE GENOMIC DNA]</scope>
    <source>
        <strain evidence="2">AF211</strain>
    </source>
</reference>
<name>A0A0S2W7Z4_9FIRM</name>
<evidence type="ECO:0000313" key="1">
    <source>
        <dbReference type="EMBL" id="ALP95462.1"/>
    </source>
</evidence>
<gene>
    <name evidence="1" type="ORF">IB211_03071c</name>
</gene>
<evidence type="ECO:0000313" key="2">
    <source>
        <dbReference type="Proteomes" id="UP000064844"/>
    </source>
</evidence>
<protein>
    <submittedName>
        <fullName evidence="1">Uncharacterized protein</fullName>
    </submittedName>
</protein>
<dbReference type="RefSeq" id="WP_147586211.1">
    <property type="nucleotide sequence ID" value="NZ_CP011307.1"/>
</dbReference>
<reference evidence="1 2" key="1">
    <citation type="journal article" date="2015" name="Nat. Commun.">
        <title>Production of butyrate from lysine and the Amadori product fructoselysine by a human gut commensal.</title>
        <authorList>
            <person name="Bui T.P."/>
            <person name="Ritari J."/>
            <person name="Boeren S."/>
            <person name="de Waard P."/>
            <person name="Plugge C.M."/>
            <person name="de Vos W.M."/>
        </authorList>
    </citation>
    <scope>NUCLEOTIDE SEQUENCE [LARGE SCALE GENOMIC DNA]</scope>
    <source>
        <strain evidence="1 2">AF211</strain>
    </source>
</reference>